<name>A0ABP7XAC0_9ACTN</name>
<dbReference type="Gene3D" id="2.30.110.10">
    <property type="entry name" value="Electron Transport, Fmn-binding Protein, Chain A"/>
    <property type="match status" value="1"/>
</dbReference>
<dbReference type="SUPFAM" id="SSF50475">
    <property type="entry name" value="FMN-binding split barrel"/>
    <property type="match status" value="1"/>
</dbReference>
<keyword evidence="3" id="KW-1185">Reference proteome</keyword>
<dbReference type="EMBL" id="BAAAZH010000001">
    <property type="protein sequence ID" value="GAA4108455.1"/>
    <property type="molecule type" value="Genomic_DNA"/>
</dbReference>
<dbReference type="SMART" id="SM00903">
    <property type="entry name" value="Flavin_Reduct"/>
    <property type="match status" value="1"/>
</dbReference>
<dbReference type="Pfam" id="PF01613">
    <property type="entry name" value="Flavin_Reduct"/>
    <property type="match status" value="1"/>
</dbReference>
<evidence type="ECO:0000259" key="1">
    <source>
        <dbReference type="SMART" id="SM00903"/>
    </source>
</evidence>
<evidence type="ECO:0000313" key="2">
    <source>
        <dbReference type="EMBL" id="GAA4108455.1"/>
    </source>
</evidence>
<organism evidence="2 3">
    <name type="scientific">Nocardioides fonticola</name>
    <dbReference type="NCBI Taxonomy" id="450363"/>
    <lineage>
        <taxon>Bacteria</taxon>
        <taxon>Bacillati</taxon>
        <taxon>Actinomycetota</taxon>
        <taxon>Actinomycetes</taxon>
        <taxon>Propionibacteriales</taxon>
        <taxon>Nocardioidaceae</taxon>
        <taxon>Nocardioides</taxon>
    </lineage>
</organism>
<comment type="caution">
    <text evidence="2">The sequence shown here is derived from an EMBL/GenBank/DDBJ whole genome shotgun (WGS) entry which is preliminary data.</text>
</comment>
<proteinExistence type="predicted"/>
<evidence type="ECO:0000313" key="3">
    <source>
        <dbReference type="Proteomes" id="UP001501495"/>
    </source>
</evidence>
<protein>
    <recommendedName>
        <fullName evidence="1">Flavin reductase like domain-containing protein</fullName>
    </recommendedName>
</protein>
<dbReference type="InterPro" id="IPR012349">
    <property type="entry name" value="Split_barrel_FMN-bd"/>
</dbReference>
<dbReference type="Proteomes" id="UP001501495">
    <property type="component" value="Unassembled WGS sequence"/>
</dbReference>
<dbReference type="RefSeq" id="WP_344731334.1">
    <property type="nucleotide sequence ID" value="NZ_BAAAZH010000001.1"/>
</dbReference>
<feature type="domain" description="Flavin reductase like" evidence="1">
    <location>
        <begin position="20"/>
        <end position="165"/>
    </location>
</feature>
<reference evidence="3" key="1">
    <citation type="journal article" date="2019" name="Int. J. Syst. Evol. Microbiol.">
        <title>The Global Catalogue of Microorganisms (GCM) 10K type strain sequencing project: providing services to taxonomists for standard genome sequencing and annotation.</title>
        <authorList>
            <consortium name="The Broad Institute Genomics Platform"/>
            <consortium name="The Broad Institute Genome Sequencing Center for Infectious Disease"/>
            <person name="Wu L."/>
            <person name="Ma J."/>
        </authorList>
    </citation>
    <scope>NUCLEOTIDE SEQUENCE [LARGE SCALE GENOMIC DNA]</scope>
    <source>
        <strain evidence="3">JCM 16703</strain>
    </source>
</reference>
<sequence length="173" mass="18341">MTIHAGHPFPTEPDPVRRFRGRLGGAVALVTAGPPHDRAGLTVTSFLVAPGEDDAVVVLLDPDADLTERLLEHGRGVVQLLSWGERQLAEAFAGTAPAPGGPFRAAAFLDTPAGPRLASVTTWAEVAVVEHRDVGYSTLVVARIDDLVVGDDLDPLGHRRGRWVRLAPPDDVA</sequence>
<dbReference type="InterPro" id="IPR002563">
    <property type="entry name" value="Flavin_Rdtase-like_dom"/>
</dbReference>
<accession>A0ABP7XAC0</accession>
<gene>
    <name evidence="2" type="ORF">GCM10022215_02180</name>
</gene>